<evidence type="ECO:0000313" key="2">
    <source>
        <dbReference type="EMBL" id="TXS89831.1"/>
    </source>
</evidence>
<keyword evidence="1 2" id="KW-0808">Transferase</keyword>
<dbReference type="Proteomes" id="UP000321039">
    <property type="component" value="Unassembled WGS sequence"/>
</dbReference>
<dbReference type="AlphaFoldDB" id="A0A5C8ZR67"/>
<dbReference type="SUPFAM" id="SSF89796">
    <property type="entry name" value="CoA-transferase family III (CaiB/BaiF)"/>
    <property type="match status" value="1"/>
</dbReference>
<proteinExistence type="predicted"/>
<dbReference type="PANTHER" id="PTHR48207:SF3">
    <property type="entry name" value="SUCCINATE--HYDROXYMETHYLGLUTARATE COA-TRANSFERASE"/>
    <property type="match status" value="1"/>
</dbReference>
<accession>A0A5C8ZR67</accession>
<dbReference type="InterPro" id="IPR050483">
    <property type="entry name" value="CoA-transferase_III_domain"/>
</dbReference>
<dbReference type="InterPro" id="IPR023606">
    <property type="entry name" value="CoA-Trfase_III_dom_1_sf"/>
</dbReference>
<organism evidence="2 3">
    <name type="scientific">Parahaliea maris</name>
    <dbReference type="NCBI Taxonomy" id="2716870"/>
    <lineage>
        <taxon>Bacteria</taxon>
        <taxon>Pseudomonadati</taxon>
        <taxon>Pseudomonadota</taxon>
        <taxon>Gammaproteobacteria</taxon>
        <taxon>Cellvibrionales</taxon>
        <taxon>Halieaceae</taxon>
        <taxon>Parahaliea</taxon>
    </lineage>
</organism>
<dbReference type="InterPro" id="IPR044855">
    <property type="entry name" value="CoA-Trfase_III_dom3_sf"/>
</dbReference>
<sequence>MPGALDGVRVLDLSRVLAGPWSTQILADLGAEVIKVERPGAGDDTRSWGPPFVEREDGHRDAAYYFVANRNKRSVALDISQPEGQAAVRQLASTCHILVENFKVGGLAAYGLDYDSLKSVNPALVYCSVTGFGQSGPYAPRAGYDFLIQGMSGLMSITGQPDGSPGAEAIKVGVATVDLSAGLYATIGILAALRHAERTGEGQHVDISLLDCQVSLLANQSQNYLVTGQPPQRLGNAHPNVVPYQVFAVADGHLILAVGNDGQFRRFCQVADIAALADDPRYTSNAARVENRDTLIAALKPVMAKRPAAQWTAQLEAAGVPCGPINTLDQVFDDAHIQARKMRVEMPLGDGDSHIPLVANPLRLSRTPPSYRQAPPRLGEHTLAVLAEIERHPDHTLSKDNE</sequence>
<keyword evidence="3" id="KW-1185">Reference proteome</keyword>
<dbReference type="InterPro" id="IPR003673">
    <property type="entry name" value="CoA-Trfase_fam_III"/>
</dbReference>
<name>A0A5C8ZR67_9GAMM</name>
<reference evidence="2 3" key="1">
    <citation type="submission" date="2019-08" db="EMBL/GenBank/DDBJ databases">
        <title>Parahaliea maris sp. nov., isolated from the surface seawater.</title>
        <authorList>
            <person name="Liu Y."/>
        </authorList>
    </citation>
    <scope>NUCLEOTIDE SEQUENCE [LARGE SCALE GENOMIC DNA]</scope>
    <source>
        <strain evidence="2 3">HSLHS9</strain>
    </source>
</reference>
<protein>
    <submittedName>
        <fullName evidence="2">CoA transferase</fullName>
    </submittedName>
</protein>
<dbReference type="EMBL" id="VRZA01000009">
    <property type="protein sequence ID" value="TXS89831.1"/>
    <property type="molecule type" value="Genomic_DNA"/>
</dbReference>
<evidence type="ECO:0000313" key="3">
    <source>
        <dbReference type="Proteomes" id="UP000321039"/>
    </source>
</evidence>
<comment type="caution">
    <text evidence="2">The sequence shown here is derived from an EMBL/GenBank/DDBJ whole genome shotgun (WGS) entry which is preliminary data.</text>
</comment>
<dbReference type="Gene3D" id="3.40.50.10540">
    <property type="entry name" value="Crotonobetainyl-coa:carnitine coa-transferase, domain 1"/>
    <property type="match status" value="1"/>
</dbReference>
<dbReference type="Pfam" id="PF02515">
    <property type="entry name" value="CoA_transf_3"/>
    <property type="match status" value="1"/>
</dbReference>
<evidence type="ECO:0000256" key="1">
    <source>
        <dbReference type="ARBA" id="ARBA00022679"/>
    </source>
</evidence>
<dbReference type="GO" id="GO:0008410">
    <property type="term" value="F:CoA-transferase activity"/>
    <property type="evidence" value="ECO:0007669"/>
    <property type="project" value="TreeGrafter"/>
</dbReference>
<dbReference type="PANTHER" id="PTHR48207">
    <property type="entry name" value="SUCCINATE--HYDROXYMETHYLGLUTARATE COA-TRANSFERASE"/>
    <property type="match status" value="1"/>
</dbReference>
<dbReference type="Gene3D" id="3.30.1540.10">
    <property type="entry name" value="formyl-coa transferase, domain 3"/>
    <property type="match status" value="1"/>
</dbReference>
<gene>
    <name evidence="2" type="ORF">FV139_19045</name>
</gene>